<organism evidence="1 2">
    <name type="scientific">Heracleum sosnowskyi</name>
    <dbReference type="NCBI Taxonomy" id="360622"/>
    <lineage>
        <taxon>Eukaryota</taxon>
        <taxon>Viridiplantae</taxon>
        <taxon>Streptophyta</taxon>
        <taxon>Embryophyta</taxon>
        <taxon>Tracheophyta</taxon>
        <taxon>Spermatophyta</taxon>
        <taxon>Magnoliopsida</taxon>
        <taxon>eudicotyledons</taxon>
        <taxon>Gunneridae</taxon>
        <taxon>Pentapetalae</taxon>
        <taxon>asterids</taxon>
        <taxon>campanulids</taxon>
        <taxon>Apiales</taxon>
        <taxon>Apiaceae</taxon>
        <taxon>Apioideae</taxon>
        <taxon>apioid superclade</taxon>
        <taxon>Tordylieae</taxon>
        <taxon>Tordyliinae</taxon>
        <taxon>Heracleum</taxon>
    </lineage>
</organism>
<dbReference type="PANTHER" id="PTHR31672:SF13">
    <property type="entry name" value="F-BOX PROTEIN CPR30-LIKE"/>
    <property type="match status" value="1"/>
</dbReference>
<dbReference type="NCBIfam" id="TIGR01640">
    <property type="entry name" value="F_box_assoc_1"/>
    <property type="match status" value="1"/>
</dbReference>
<dbReference type="Proteomes" id="UP001237642">
    <property type="component" value="Unassembled WGS sequence"/>
</dbReference>
<proteinExistence type="predicted"/>
<reference evidence="1" key="2">
    <citation type="submission" date="2023-05" db="EMBL/GenBank/DDBJ databases">
        <authorList>
            <person name="Schelkunov M.I."/>
        </authorList>
    </citation>
    <scope>NUCLEOTIDE SEQUENCE</scope>
    <source>
        <strain evidence="1">Hsosn_3</strain>
        <tissue evidence="1">Leaf</tissue>
    </source>
</reference>
<evidence type="ECO:0000313" key="1">
    <source>
        <dbReference type="EMBL" id="KAK1356756.1"/>
    </source>
</evidence>
<name>A0AAD8GZH9_9APIA</name>
<sequence>MALPPLPDDIIQTRLLHVPYSKSGIPDIDILGSINGLVCLFHYNLDEFIIWNPAIRQAMKINSPARQGMESYPSTRSFFGFCWDAMENDFKVVISYFKTYTSPLSLYAYSCNFGSWSLPRDSTFSDGLWLTNEVPSAIVTGVPYWTYSPYPFGTQLPLTCFKYGGEIVFSAHGMSKCYNHKTNKVIDLQNQKGYIRKCFCYQESLIFLEGMKSQHQMEPTLWM</sequence>
<accession>A0AAD8GZH9</accession>
<protein>
    <submittedName>
        <fullName evidence="1">Uncharacterized protein</fullName>
    </submittedName>
</protein>
<dbReference type="EMBL" id="JAUIZM010000011">
    <property type="protein sequence ID" value="KAK1356756.1"/>
    <property type="molecule type" value="Genomic_DNA"/>
</dbReference>
<gene>
    <name evidence="1" type="ORF">POM88_050012</name>
</gene>
<comment type="caution">
    <text evidence="1">The sequence shown here is derived from an EMBL/GenBank/DDBJ whole genome shotgun (WGS) entry which is preliminary data.</text>
</comment>
<dbReference type="InterPro" id="IPR017451">
    <property type="entry name" value="F-box-assoc_interact_dom"/>
</dbReference>
<keyword evidence="2" id="KW-1185">Reference proteome</keyword>
<dbReference type="InterPro" id="IPR050796">
    <property type="entry name" value="SCF_F-box_component"/>
</dbReference>
<dbReference type="PANTHER" id="PTHR31672">
    <property type="entry name" value="BNACNNG10540D PROTEIN"/>
    <property type="match status" value="1"/>
</dbReference>
<reference evidence="1" key="1">
    <citation type="submission" date="2023-02" db="EMBL/GenBank/DDBJ databases">
        <title>Genome of toxic invasive species Heracleum sosnowskyi carries increased number of genes despite the absence of recent whole-genome duplications.</title>
        <authorList>
            <person name="Schelkunov M."/>
            <person name="Shtratnikova V."/>
            <person name="Makarenko M."/>
            <person name="Klepikova A."/>
            <person name="Omelchenko D."/>
            <person name="Novikova G."/>
            <person name="Obukhova E."/>
            <person name="Bogdanov V."/>
            <person name="Penin A."/>
            <person name="Logacheva M."/>
        </authorList>
    </citation>
    <scope>NUCLEOTIDE SEQUENCE</scope>
    <source>
        <strain evidence="1">Hsosn_3</strain>
        <tissue evidence="1">Leaf</tissue>
    </source>
</reference>
<dbReference type="AlphaFoldDB" id="A0AAD8GZH9"/>
<evidence type="ECO:0000313" key="2">
    <source>
        <dbReference type="Proteomes" id="UP001237642"/>
    </source>
</evidence>